<sequence>MRLAPLHLLYFLLMVVACRTNVVVPAAGGADWRVLVVEQGSGQVKLLDTAGRVLDSVRVGYNPHEIALDPAQRRAYVSNFGVEDYDYTIGTPGTTVSVIDVEGFSAAGLWPTYRPGAVDTSRGPHGIRLRPGHPNELYVNVEYGDSMLVYDTLGGRIVRSFPLPTGNHNFTFSPDGQTVYLQAGAGGLYRLSATTGDSTGHFATPTPVRGVAPLDRDRKLLVSCRDELFVIDTAALSVERHFSDLGVGQILYSTLSPDESLIFAPAPFDNVVLVIDAATGEVLHRLACGRAPINVQMTPDGRYALVSNAMDDHLSRIDLSDFSVAPFGRVNRPNGLVFLAR</sequence>
<dbReference type="InterPro" id="IPR015943">
    <property type="entry name" value="WD40/YVTN_repeat-like_dom_sf"/>
</dbReference>
<dbReference type="PANTHER" id="PTHR47197">
    <property type="entry name" value="PROTEIN NIRF"/>
    <property type="match status" value="1"/>
</dbReference>
<dbReference type="Gene3D" id="2.130.10.10">
    <property type="entry name" value="YVTN repeat-like/Quinoprotein amine dehydrogenase"/>
    <property type="match status" value="2"/>
</dbReference>
<dbReference type="AlphaFoldDB" id="A0A4S4NAF9"/>
<evidence type="ECO:0000313" key="2">
    <source>
        <dbReference type="Proteomes" id="UP000308528"/>
    </source>
</evidence>
<accession>A0A4S4NAF9</accession>
<dbReference type="EMBL" id="SRSF01000010">
    <property type="protein sequence ID" value="THH36304.1"/>
    <property type="molecule type" value="Genomic_DNA"/>
</dbReference>
<dbReference type="OrthoDB" id="9803927at2"/>
<evidence type="ECO:0000313" key="1">
    <source>
        <dbReference type="EMBL" id="THH36304.1"/>
    </source>
</evidence>
<proteinExistence type="predicted"/>
<organism evidence="1 2">
    <name type="scientific">Neolewinella litorea</name>
    <dbReference type="NCBI Taxonomy" id="2562452"/>
    <lineage>
        <taxon>Bacteria</taxon>
        <taxon>Pseudomonadati</taxon>
        <taxon>Bacteroidota</taxon>
        <taxon>Saprospiria</taxon>
        <taxon>Saprospirales</taxon>
        <taxon>Lewinellaceae</taxon>
        <taxon>Neolewinella</taxon>
    </lineage>
</organism>
<gene>
    <name evidence="1" type="ORF">E4021_15450</name>
</gene>
<protein>
    <submittedName>
        <fullName evidence="1">YncE family protein</fullName>
    </submittedName>
</protein>
<dbReference type="PROSITE" id="PS51257">
    <property type="entry name" value="PROKAR_LIPOPROTEIN"/>
    <property type="match status" value="1"/>
</dbReference>
<dbReference type="InterPro" id="IPR011048">
    <property type="entry name" value="Haem_d1_sf"/>
</dbReference>
<reference evidence="1 2" key="1">
    <citation type="submission" date="2019-04" db="EMBL/GenBank/DDBJ databases">
        <title>Lewinella litorea sp. nov., isolated from a marine sand.</title>
        <authorList>
            <person name="Yoon J.-H."/>
        </authorList>
    </citation>
    <scope>NUCLEOTIDE SEQUENCE [LARGE SCALE GENOMIC DNA]</scope>
    <source>
        <strain evidence="1 2">HSMS-39</strain>
    </source>
</reference>
<name>A0A4S4NAF9_9BACT</name>
<dbReference type="SUPFAM" id="SSF51004">
    <property type="entry name" value="C-terminal (heme d1) domain of cytochrome cd1-nitrite reductase"/>
    <property type="match status" value="1"/>
</dbReference>
<dbReference type="Proteomes" id="UP000308528">
    <property type="component" value="Unassembled WGS sequence"/>
</dbReference>
<keyword evidence="2" id="KW-1185">Reference proteome</keyword>
<dbReference type="RefSeq" id="WP_136460283.1">
    <property type="nucleotide sequence ID" value="NZ_SRSF01000010.1"/>
</dbReference>
<comment type="caution">
    <text evidence="1">The sequence shown here is derived from an EMBL/GenBank/DDBJ whole genome shotgun (WGS) entry which is preliminary data.</text>
</comment>
<dbReference type="PANTHER" id="PTHR47197:SF3">
    <property type="entry name" value="DIHYDRO-HEME D1 DEHYDROGENASE"/>
    <property type="match status" value="1"/>
</dbReference>
<dbReference type="InterPro" id="IPR051200">
    <property type="entry name" value="Host-pathogen_enzymatic-act"/>
</dbReference>